<reference evidence="2" key="2">
    <citation type="submission" date="2020-11" db="EMBL/GenBank/DDBJ databases">
        <authorList>
            <person name="McCartney M.A."/>
            <person name="Auch B."/>
            <person name="Kono T."/>
            <person name="Mallez S."/>
            <person name="Becker A."/>
            <person name="Gohl D.M."/>
            <person name="Silverstein K.A.T."/>
            <person name="Koren S."/>
            <person name="Bechman K.B."/>
            <person name="Herman A."/>
            <person name="Abrahante J.E."/>
            <person name="Garbe J."/>
        </authorList>
    </citation>
    <scope>NUCLEOTIDE SEQUENCE</scope>
    <source>
        <strain evidence="2">Duluth1</strain>
        <tissue evidence="2">Whole animal</tissue>
    </source>
</reference>
<sequence length="153" mass="17773">MQAGDYGFVFDEYEPNSEWVVIKFCWTIDKNSDETTIIITVRIKRKPMYFLLTIVLPVLFLAVMDLYTFVLPSDSGEVRYAVTVFLTFAVFLTIVSFTLSQSSGKNGNRRRLPSDSNWQQPYRRVIRRRTCPHQQLPRIQQGPLPSCCPEELL</sequence>
<accession>A0A9D4LZJ3</accession>
<feature type="transmembrane region" description="Helical" evidence="1">
    <location>
        <begin position="48"/>
        <end position="68"/>
    </location>
</feature>
<dbReference type="EMBL" id="JAIWYP010000002">
    <property type="protein sequence ID" value="KAH3867100.1"/>
    <property type="molecule type" value="Genomic_DNA"/>
</dbReference>
<name>A0A9D4LZJ3_DREPO</name>
<dbReference type="GO" id="GO:0004888">
    <property type="term" value="F:transmembrane signaling receptor activity"/>
    <property type="evidence" value="ECO:0007669"/>
    <property type="project" value="InterPro"/>
</dbReference>
<reference evidence="2" key="1">
    <citation type="journal article" date="2019" name="bioRxiv">
        <title>The Genome of the Zebra Mussel, Dreissena polymorpha: A Resource for Invasive Species Research.</title>
        <authorList>
            <person name="McCartney M.A."/>
            <person name="Auch B."/>
            <person name="Kono T."/>
            <person name="Mallez S."/>
            <person name="Zhang Y."/>
            <person name="Obille A."/>
            <person name="Becker A."/>
            <person name="Abrahante J.E."/>
            <person name="Garbe J."/>
            <person name="Badalamenti J.P."/>
            <person name="Herman A."/>
            <person name="Mangelson H."/>
            <person name="Liachko I."/>
            <person name="Sullivan S."/>
            <person name="Sone E.D."/>
            <person name="Koren S."/>
            <person name="Silverstein K.A.T."/>
            <person name="Beckman K.B."/>
            <person name="Gohl D.M."/>
        </authorList>
    </citation>
    <scope>NUCLEOTIDE SEQUENCE</scope>
    <source>
        <strain evidence="2">Duluth1</strain>
        <tissue evidence="2">Whole animal</tissue>
    </source>
</reference>
<dbReference type="GO" id="GO:0005216">
    <property type="term" value="F:monoatomic ion channel activity"/>
    <property type="evidence" value="ECO:0007669"/>
    <property type="project" value="InterPro"/>
</dbReference>
<dbReference type="Gene3D" id="1.20.58.390">
    <property type="entry name" value="Neurotransmitter-gated ion-channel transmembrane domain"/>
    <property type="match status" value="1"/>
</dbReference>
<proteinExistence type="predicted"/>
<keyword evidence="1" id="KW-1133">Transmembrane helix</keyword>
<dbReference type="Proteomes" id="UP000828390">
    <property type="component" value="Unassembled WGS sequence"/>
</dbReference>
<dbReference type="AlphaFoldDB" id="A0A9D4LZJ3"/>
<evidence type="ECO:0000313" key="2">
    <source>
        <dbReference type="EMBL" id="KAH3867100.1"/>
    </source>
</evidence>
<keyword evidence="3" id="KW-1185">Reference proteome</keyword>
<dbReference type="InterPro" id="IPR006201">
    <property type="entry name" value="Neur_channel"/>
</dbReference>
<dbReference type="InterPro" id="IPR036719">
    <property type="entry name" value="Neuro-gated_channel_TM_sf"/>
</dbReference>
<dbReference type="CDD" id="cd19051">
    <property type="entry name" value="LGIC_TM_cation"/>
    <property type="match status" value="1"/>
</dbReference>
<keyword evidence="1" id="KW-0812">Transmembrane</keyword>
<dbReference type="GO" id="GO:0016020">
    <property type="term" value="C:membrane"/>
    <property type="evidence" value="ECO:0007669"/>
    <property type="project" value="InterPro"/>
</dbReference>
<evidence type="ECO:0000313" key="3">
    <source>
        <dbReference type="Proteomes" id="UP000828390"/>
    </source>
</evidence>
<evidence type="ECO:0000256" key="1">
    <source>
        <dbReference type="SAM" id="Phobius"/>
    </source>
</evidence>
<organism evidence="2 3">
    <name type="scientific">Dreissena polymorpha</name>
    <name type="common">Zebra mussel</name>
    <name type="synonym">Mytilus polymorpha</name>
    <dbReference type="NCBI Taxonomy" id="45954"/>
    <lineage>
        <taxon>Eukaryota</taxon>
        <taxon>Metazoa</taxon>
        <taxon>Spiralia</taxon>
        <taxon>Lophotrochozoa</taxon>
        <taxon>Mollusca</taxon>
        <taxon>Bivalvia</taxon>
        <taxon>Autobranchia</taxon>
        <taxon>Heteroconchia</taxon>
        <taxon>Euheterodonta</taxon>
        <taxon>Imparidentia</taxon>
        <taxon>Neoheterodontei</taxon>
        <taxon>Myida</taxon>
        <taxon>Dreissenoidea</taxon>
        <taxon>Dreissenidae</taxon>
        <taxon>Dreissena</taxon>
    </lineage>
</organism>
<gene>
    <name evidence="2" type="ORF">DPMN_030225</name>
</gene>
<feature type="transmembrane region" description="Helical" evidence="1">
    <location>
        <begin position="80"/>
        <end position="100"/>
    </location>
</feature>
<dbReference type="InterPro" id="IPR038050">
    <property type="entry name" value="Neuro_actylchol_rec"/>
</dbReference>
<dbReference type="SUPFAM" id="SSF90112">
    <property type="entry name" value="Neurotransmitter-gated ion-channel transmembrane pore"/>
    <property type="match status" value="1"/>
</dbReference>
<comment type="caution">
    <text evidence="2">The sequence shown here is derived from an EMBL/GenBank/DDBJ whole genome shotgun (WGS) entry which is preliminary data.</text>
</comment>
<keyword evidence="1" id="KW-0472">Membrane</keyword>
<protein>
    <submittedName>
        <fullName evidence="2">Uncharacterized protein</fullName>
    </submittedName>
</protein>
<dbReference type="PANTHER" id="PTHR18945">
    <property type="entry name" value="NEUROTRANSMITTER GATED ION CHANNEL"/>
    <property type="match status" value="1"/>
</dbReference>